<protein>
    <submittedName>
        <fullName evidence="2">Uncharacterized protein</fullName>
    </submittedName>
</protein>
<evidence type="ECO:0000313" key="2">
    <source>
        <dbReference type="EnsemblPlants" id="MELO3C033485.2.1"/>
    </source>
</evidence>
<reference evidence="2" key="1">
    <citation type="submission" date="2023-03" db="UniProtKB">
        <authorList>
            <consortium name="EnsemblPlants"/>
        </authorList>
    </citation>
    <scope>IDENTIFICATION</scope>
</reference>
<organism evidence="2">
    <name type="scientific">Cucumis melo</name>
    <name type="common">Muskmelon</name>
    <dbReference type="NCBI Taxonomy" id="3656"/>
    <lineage>
        <taxon>Eukaryota</taxon>
        <taxon>Viridiplantae</taxon>
        <taxon>Streptophyta</taxon>
        <taxon>Embryophyta</taxon>
        <taxon>Tracheophyta</taxon>
        <taxon>Spermatophyta</taxon>
        <taxon>Magnoliopsida</taxon>
        <taxon>eudicotyledons</taxon>
        <taxon>Gunneridae</taxon>
        <taxon>Pentapetalae</taxon>
        <taxon>rosids</taxon>
        <taxon>fabids</taxon>
        <taxon>Cucurbitales</taxon>
        <taxon>Cucurbitaceae</taxon>
        <taxon>Benincaseae</taxon>
        <taxon>Cucumis</taxon>
    </lineage>
</organism>
<accession>A0A9I9EGL9</accession>
<name>A0A9I9EGL9_CUCME</name>
<proteinExistence type="predicted"/>
<keyword evidence="1" id="KW-1133">Transmembrane helix</keyword>
<dbReference type="EnsemblPlants" id="MELO3C033485.2.1">
    <property type="protein sequence ID" value="MELO3C033485.2.1"/>
    <property type="gene ID" value="MELO3C033485.2"/>
</dbReference>
<keyword evidence="1" id="KW-0812">Transmembrane</keyword>
<keyword evidence="1" id="KW-0472">Membrane</keyword>
<evidence type="ECO:0000256" key="1">
    <source>
        <dbReference type="SAM" id="Phobius"/>
    </source>
</evidence>
<sequence>MIQRFLQQWELNVSVVMRLEVNALLSLLLLALISIVPLGNNI</sequence>
<dbReference type="AlphaFoldDB" id="A0A9I9EGL9"/>
<feature type="transmembrane region" description="Helical" evidence="1">
    <location>
        <begin position="21"/>
        <end position="39"/>
    </location>
</feature>
<dbReference type="Gramene" id="MELO3C033485.2.1">
    <property type="protein sequence ID" value="MELO3C033485.2.1"/>
    <property type="gene ID" value="MELO3C033485.2"/>
</dbReference>